<keyword evidence="3" id="KW-1185">Reference proteome</keyword>
<feature type="compositionally biased region" description="Basic and acidic residues" evidence="1">
    <location>
        <begin position="80"/>
        <end position="114"/>
    </location>
</feature>
<evidence type="ECO:0000313" key="3">
    <source>
        <dbReference type="Proteomes" id="UP001212841"/>
    </source>
</evidence>
<dbReference type="AlphaFoldDB" id="A0AAD5SH14"/>
<dbReference type="EMBL" id="JADGJD010000086">
    <property type="protein sequence ID" value="KAJ3055298.1"/>
    <property type="molecule type" value="Genomic_DNA"/>
</dbReference>
<comment type="caution">
    <text evidence="2">The sequence shown here is derived from an EMBL/GenBank/DDBJ whole genome shotgun (WGS) entry which is preliminary data.</text>
</comment>
<accession>A0AAD5SH14</accession>
<organism evidence="2 3">
    <name type="scientific">Rhizophlyctis rosea</name>
    <dbReference type="NCBI Taxonomy" id="64517"/>
    <lineage>
        <taxon>Eukaryota</taxon>
        <taxon>Fungi</taxon>
        <taxon>Fungi incertae sedis</taxon>
        <taxon>Chytridiomycota</taxon>
        <taxon>Chytridiomycota incertae sedis</taxon>
        <taxon>Chytridiomycetes</taxon>
        <taxon>Rhizophlyctidales</taxon>
        <taxon>Rhizophlyctidaceae</taxon>
        <taxon>Rhizophlyctis</taxon>
    </lineage>
</organism>
<reference evidence="2" key="1">
    <citation type="submission" date="2020-05" db="EMBL/GenBank/DDBJ databases">
        <title>Phylogenomic resolution of chytrid fungi.</title>
        <authorList>
            <person name="Stajich J.E."/>
            <person name="Amses K."/>
            <person name="Simmons R."/>
            <person name="Seto K."/>
            <person name="Myers J."/>
            <person name="Bonds A."/>
            <person name="Quandt C.A."/>
            <person name="Barry K."/>
            <person name="Liu P."/>
            <person name="Grigoriev I."/>
            <person name="Longcore J.E."/>
            <person name="James T.Y."/>
        </authorList>
    </citation>
    <scope>NUCLEOTIDE SEQUENCE</scope>
    <source>
        <strain evidence="2">JEL0318</strain>
    </source>
</reference>
<name>A0AAD5SH14_9FUNG</name>
<evidence type="ECO:0000313" key="2">
    <source>
        <dbReference type="EMBL" id="KAJ3055298.1"/>
    </source>
</evidence>
<sequence length="114" mass="13046">MTRKAKTLFDEAMAQGGKITYHRQNEGNDGFSVYVTLPNGEVKNFANTHRDRLEKYIDAASGGDAEEQPVTEDTVTQAQKDVEKRLFRRDRGHEDYATKPVEARAKREKKEDDK</sequence>
<dbReference type="Proteomes" id="UP001212841">
    <property type="component" value="Unassembled WGS sequence"/>
</dbReference>
<proteinExistence type="predicted"/>
<feature type="region of interest" description="Disordered" evidence="1">
    <location>
        <begin position="60"/>
        <end position="114"/>
    </location>
</feature>
<protein>
    <submittedName>
        <fullName evidence="2">Uncharacterized protein</fullName>
    </submittedName>
</protein>
<gene>
    <name evidence="2" type="ORF">HK097_010955</name>
</gene>
<evidence type="ECO:0000256" key="1">
    <source>
        <dbReference type="SAM" id="MobiDB-lite"/>
    </source>
</evidence>